<gene>
    <name evidence="1" type="ORF">CSSPJE1EN2_LOCUS21881</name>
</gene>
<reference evidence="1" key="1">
    <citation type="submission" date="2024-03" db="EMBL/GenBank/DDBJ databases">
        <authorList>
            <consortium name="ELIXIR-Norway"/>
            <consortium name="Elixir Norway"/>
        </authorList>
    </citation>
    <scope>NUCLEOTIDE SEQUENCE</scope>
</reference>
<evidence type="ECO:0000313" key="1">
    <source>
        <dbReference type="EMBL" id="CAK9880482.1"/>
    </source>
</evidence>
<name>A0ABP1BVM1_9BRYO</name>
<protein>
    <submittedName>
        <fullName evidence="1">Uncharacterized protein</fullName>
    </submittedName>
</protein>
<dbReference type="EMBL" id="OZ023708">
    <property type="protein sequence ID" value="CAK9880482.1"/>
    <property type="molecule type" value="Genomic_DNA"/>
</dbReference>
<organism evidence="1 2">
    <name type="scientific">Sphagnum jensenii</name>
    <dbReference type="NCBI Taxonomy" id="128206"/>
    <lineage>
        <taxon>Eukaryota</taxon>
        <taxon>Viridiplantae</taxon>
        <taxon>Streptophyta</taxon>
        <taxon>Embryophyta</taxon>
        <taxon>Bryophyta</taxon>
        <taxon>Sphagnophytina</taxon>
        <taxon>Sphagnopsida</taxon>
        <taxon>Sphagnales</taxon>
        <taxon>Sphagnaceae</taxon>
        <taxon>Sphagnum</taxon>
    </lineage>
</organism>
<accession>A0ABP1BVM1</accession>
<keyword evidence="2" id="KW-1185">Reference proteome</keyword>
<evidence type="ECO:0000313" key="2">
    <source>
        <dbReference type="Proteomes" id="UP001497522"/>
    </source>
</evidence>
<proteinExistence type="predicted"/>
<dbReference type="Proteomes" id="UP001497522">
    <property type="component" value="Chromosome 7"/>
</dbReference>
<sequence length="105" mass="11681">MHSMPNALFLHHGALTSRKSEETFEAKKLLVDPLFCFPHATRLQKPTGKDARVRPPAVSGAAIGERLRPDWGAMCGTAKRLAVITVDWGNPNPIFQSWTLEVFQI</sequence>